<name>A0A2M6WRF0_9BACT</name>
<reference evidence="2" key="1">
    <citation type="submission" date="2017-09" db="EMBL/GenBank/DDBJ databases">
        <title>Depth-based differentiation of microbial function through sediment-hosted aquifers and enrichment of novel symbionts in the deep terrestrial subsurface.</title>
        <authorList>
            <person name="Probst A.J."/>
            <person name="Ladd B."/>
            <person name="Jarett J.K."/>
            <person name="Geller-Mcgrath D.E."/>
            <person name="Sieber C.M.K."/>
            <person name="Emerson J.B."/>
            <person name="Anantharaman K."/>
            <person name="Thomas B.C."/>
            <person name="Malmstrom R."/>
            <person name="Stieglmeier M."/>
            <person name="Klingl A."/>
            <person name="Woyke T."/>
            <person name="Ryan C.M."/>
            <person name="Banfield J.F."/>
        </authorList>
    </citation>
    <scope>NUCLEOTIDE SEQUENCE [LARGE SCALE GENOMIC DNA]</scope>
</reference>
<accession>A0A2M6WRF0</accession>
<dbReference type="AlphaFoldDB" id="A0A2M6WRF0"/>
<protein>
    <recommendedName>
        <fullName evidence="3">Phage-Barnase-EndoU-ColicinE5/D-RelE like nuclease 3 domain-containing protein</fullName>
    </recommendedName>
</protein>
<organism evidence="1 2">
    <name type="scientific">Candidatus Falkowbacteria bacterium CG10_big_fil_rev_8_21_14_0_10_38_22</name>
    <dbReference type="NCBI Taxonomy" id="1974564"/>
    <lineage>
        <taxon>Bacteria</taxon>
        <taxon>Candidatus Falkowiibacteriota</taxon>
    </lineage>
</organism>
<evidence type="ECO:0000313" key="1">
    <source>
        <dbReference type="EMBL" id="PIT95332.1"/>
    </source>
</evidence>
<comment type="caution">
    <text evidence="1">The sequence shown here is derived from an EMBL/GenBank/DDBJ whole genome shotgun (WGS) entry which is preliminary data.</text>
</comment>
<gene>
    <name evidence="1" type="ORF">COT96_01565</name>
</gene>
<dbReference type="Proteomes" id="UP000228964">
    <property type="component" value="Unassembled WGS sequence"/>
</dbReference>
<evidence type="ECO:0008006" key="3">
    <source>
        <dbReference type="Google" id="ProtNLM"/>
    </source>
</evidence>
<proteinExistence type="predicted"/>
<dbReference type="EMBL" id="PFAO01000035">
    <property type="protein sequence ID" value="PIT95332.1"/>
    <property type="molecule type" value="Genomic_DNA"/>
</dbReference>
<evidence type="ECO:0000313" key="2">
    <source>
        <dbReference type="Proteomes" id="UP000228964"/>
    </source>
</evidence>
<sequence length="138" mass="16749">MKIYQAKCAELTGTNFHEVSQKAFGFYNQIRRKTKRRPYVRSVYFKKDKIFLPLFWNHLHEKLNYKDKTRRVKYFPCAMELIKNSRIDPESKENVDRRSEILHRFAGKTKNGQLFFVQIKEDKRTGEKWLISVFPVKR</sequence>